<proteinExistence type="evidence at transcript level"/>
<dbReference type="GO" id="GO:0008233">
    <property type="term" value="F:peptidase activity"/>
    <property type="evidence" value="ECO:0007669"/>
    <property type="project" value="UniProtKB-KW"/>
</dbReference>
<feature type="compositionally biased region" description="Polar residues" evidence="1">
    <location>
        <begin position="1"/>
        <end position="10"/>
    </location>
</feature>
<feature type="region of interest" description="Disordered" evidence="1">
    <location>
        <begin position="1"/>
        <end position="57"/>
    </location>
</feature>
<organism evidence="2">
    <name type="scientific">Zea mays</name>
    <name type="common">Maize</name>
    <dbReference type="NCBI Taxonomy" id="4577"/>
    <lineage>
        <taxon>Eukaryota</taxon>
        <taxon>Viridiplantae</taxon>
        <taxon>Streptophyta</taxon>
        <taxon>Embryophyta</taxon>
        <taxon>Tracheophyta</taxon>
        <taxon>Spermatophyta</taxon>
        <taxon>Magnoliopsida</taxon>
        <taxon>Liliopsida</taxon>
        <taxon>Poales</taxon>
        <taxon>Poaceae</taxon>
        <taxon>PACMAD clade</taxon>
        <taxon>Panicoideae</taxon>
        <taxon>Andropogonodae</taxon>
        <taxon>Andropogoneae</taxon>
        <taxon>Tripsacinae</taxon>
        <taxon>Zea</taxon>
    </lineage>
</organism>
<feature type="compositionally biased region" description="Low complexity" evidence="1">
    <location>
        <begin position="24"/>
        <end position="34"/>
    </location>
</feature>
<name>Q08688_MAIZE</name>
<sequence>ATQRISTTPSPWWGMVPNPVAANTGSSRTRGARSGARRDTFAVSPREGRQGRQGHLR</sequence>
<feature type="non-terminal residue" evidence="2">
    <location>
        <position position="57"/>
    </location>
</feature>
<dbReference type="EMBL" id="M95060">
    <property type="protein sequence ID" value="AAA18547.1"/>
    <property type="molecule type" value="mRNA"/>
</dbReference>
<feature type="non-terminal residue" evidence="2">
    <location>
        <position position="1"/>
    </location>
</feature>
<feature type="compositionally biased region" description="Basic and acidic residues" evidence="1">
    <location>
        <begin position="36"/>
        <end position="50"/>
    </location>
</feature>
<dbReference type="PIR" id="T03643">
    <property type="entry name" value="T03643"/>
</dbReference>
<dbReference type="GO" id="GO:0006508">
    <property type="term" value="P:proteolysis"/>
    <property type="evidence" value="ECO:0007669"/>
    <property type="project" value="UniProtKB-KW"/>
</dbReference>
<accession>Q08688</accession>
<protein>
    <submittedName>
        <fullName evidence="2">Putative thiol protease homolog</fullName>
    </submittedName>
</protein>
<reference evidence="2" key="1">
    <citation type="journal article" date="1993" name="Plant Physiol.">
        <title>Partial sequence analysis of 130 randomly selected maize cDNA clones.</title>
        <authorList>
            <person name="Keith C.S."/>
            <person name="Hoang D.O."/>
            <person name="Barrett B.M."/>
            <person name="Feigelman B."/>
            <person name="Nelson M.C."/>
            <person name="Thai H."/>
            <person name="Baysdorfer C."/>
        </authorList>
    </citation>
    <scope>NUCLEOTIDE SEQUENCE</scope>
    <source>
        <tissue evidence="2">Leaves and sheaths of upper twelve nodes</tissue>
    </source>
</reference>
<keyword evidence="2" id="KW-0645">Protease</keyword>
<keyword evidence="2" id="KW-0378">Hydrolase</keyword>
<evidence type="ECO:0000256" key="1">
    <source>
        <dbReference type="SAM" id="MobiDB-lite"/>
    </source>
</evidence>
<evidence type="ECO:0000313" key="2">
    <source>
        <dbReference type="EMBL" id="AAA18547.1"/>
    </source>
</evidence>
<dbReference type="AlphaFoldDB" id="Q08688"/>